<evidence type="ECO:0000313" key="12">
    <source>
        <dbReference type="EMBL" id="MCP8898228.1"/>
    </source>
</evidence>
<dbReference type="HAMAP" id="MF_02204">
    <property type="entry name" value="Pal"/>
    <property type="match status" value="1"/>
</dbReference>
<dbReference type="InterPro" id="IPR006664">
    <property type="entry name" value="OMP_bac"/>
</dbReference>
<evidence type="ECO:0000256" key="9">
    <source>
        <dbReference type="SAM" id="MobiDB-lite"/>
    </source>
</evidence>
<evidence type="ECO:0000256" key="6">
    <source>
        <dbReference type="ARBA" id="ARBA00023288"/>
    </source>
</evidence>
<accession>A0A9X2KSY7</accession>
<dbReference type="GO" id="GO:0009279">
    <property type="term" value="C:cell outer membrane"/>
    <property type="evidence" value="ECO:0007669"/>
    <property type="project" value="UniProtKB-SubCell"/>
</dbReference>
<organism evidence="12 13">
    <name type="scientific">Gilvimarinus xylanilyticus</name>
    <dbReference type="NCBI Taxonomy" id="2944139"/>
    <lineage>
        <taxon>Bacteria</taxon>
        <taxon>Pseudomonadati</taxon>
        <taxon>Pseudomonadota</taxon>
        <taxon>Gammaproteobacteria</taxon>
        <taxon>Cellvibrionales</taxon>
        <taxon>Cellvibrionaceae</taxon>
        <taxon>Gilvimarinus</taxon>
    </lineage>
</organism>
<evidence type="ECO:0000256" key="8">
    <source>
        <dbReference type="HAMAP-Rule" id="MF_02204"/>
    </source>
</evidence>
<evidence type="ECO:0000256" key="10">
    <source>
        <dbReference type="SAM" id="SignalP"/>
    </source>
</evidence>
<keyword evidence="2 8" id="KW-0732">Signal</keyword>
<dbReference type="InterPro" id="IPR036737">
    <property type="entry name" value="OmpA-like_sf"/>
</dbReference>
<sequence length="170" mass="18221">MITKAMKQGLSFAFVMAFLVGCSSTDTKTDGADAGTSANGGVTTGTADGGSLGSSDGSQDAMSDLETVIYFDFDQAVLQPEARTLLQAHAEQLIGTNTQVRLEGHADERGSREYNMALGERRANAVRDFLVLQGVNRSNLEVISYGEERPLSLGSGESSWSKNRRVELDY</sequence>
<reference evidence="12" key="2">
    <citation type="submission" date="2023-01" db="EMBL/GenBank/DDBJ databases">
        <title>Gilvimarinus xylanilyticus HB14 isolated from Caulerpa lentillifera aquaculture base in Hainan, China.</title>
        <authorList>
            <person name="Zhang Y.-J."/>
        </authorList>
    </citation>
    <scope>NUCLEOTIDE SEQUENCE</scope>
    <source>
        <strain evidence="12">HB14</strain>
    </source>
</reference>
<dbReference type="Pfam" id="PF00691">
    <property type="entry name" value="OmpA"/>
    <property type="match status" value="1"/>
</dbReference>
<feature type="chain" id="PRO_5040744224" description="Peptidoglycan-associated lipoprotein" evidence="10">
    <location>
        <begin position="18"/>
        <end position="170"/>
    </location>
</feature>
<name>A0A9X2KSY7_9GAMM</name>
<dbReference type="InterPro" id="IPR006690">
    <property type="entry name" value="OMPA-like_CS"/>
</dbReference>
<feature type="region of interest" description="Disordered" evidence="9">
    <location>
        <begin position="30"/>
        <end position="59"/>
    </location>
</feature>
<dbReference type="Proteomes" id="UP001139319">
    <property type="component" value="Unassembled WGS sequence"/>
</dbReference>
<dbReference type="PROSITE" id="PS51123">
    <property type="entry name" value="OMPA_2"/>
    <property type="match status" value="1"/>
</dbReference>
<comment type="similarity">
    <text evidence="8">Belongs to the Pal lipoprotein family.</text>
</comment>
<evidence type="ECO:0000256" key="5">
    <source>
        <dbReference type="ARBA" id="ARBA00023237"/>
    </source>
</evidence>
<keyword evidence="7 8" id="KW-0131">Cell cycle</keyword>
<keyword evidence="6 8" id="KW-0449">Lipoprotein</keyword>
<feature type="signal peptide" evidence="10">
    <location>
        <begin position="1"/>
        <end position="17"/>
    </location>
</feature>
<comment type="subunit">
    <text evidence="8">The Tol-Pal system is composed of five core proteins: the inner membrane proteins TolA, TolQ and TolR, the periplasmic protein TolB and the outer membrane protein Pal. They form a network linking the inner and outer membranes and the peptidoglycan layer.</text>
</comment>
<dbReference type="RefSeq" id="WP_253966514.1">
    <property type="nucleotide sequence ID" value="NZ_JAMFTH010000001.1"/>
</dbReference>
<dbReference type="InterPro" id="IPR050330">
    <property type="entry name" value="Bact_OuterMem_StrucFunc"/>
</dbReference>
<comment type="caution">
    <text evidence="12">The sequence shown here is derived from an EMBL/GenBank/DDBJ whole genome shotgun (WGS) entry which is preliminary data.</text>
</comment>
<proteinExistence type="inferred from homology"/>
<keyword evidence="5 8" id="KW-0998">Cell outer membrane</keyword>
<protein>
    <recommendedName>
        <fullName evidence="8">Peptidoglycan-associated lipoprotein</fullName>
        <shortName evidence="8">PAL</shortName>
    </recommendedName>
</protein>
<dbReference type="PANTHER" id="PTHR30329">
    <property type="entry name" value="STATOR ELEMENT OF FLAGELLAR MOTOR COMPLEX"/>
    <property type="match status" value="1"/>
</dbReference>
<dbReference type="CDD" id="cd07185">
    <property type="entry name" value="OmpA_C-like"/>
    <property type="match status" value="1"/>
</dbReference>
<dbReference type="InterPro" id="IPR014169">
    <property type="entry name" value="Pal_lipo_C"/>
</dbReference>
<evidence type="ECO:0000256" key="3">
    <source>
        <dbReference type="ARBA" id="ARBA00023136"/>
    </source>
</evidence>
<keyword evidence="1 8" id="KW-0132">Cell division</keyword>
<evidence type="ECO:0000256" key="2">
    <source>
        <dbReference type="ARBA" id="ARBA00022729"/>
    </source>
</evidence>
<feature type="domain" description="OmpA-like" evidence="11">
    <location>
        <begin position="58"/>
        <end position="170"/>
    </location>
</feature>
<keyword evidence="3 8" id="KW-0472">Membrane</keyword>
<keyword evidence="4 8" id="KW-0564">Palmitate</keyword>
<evidence type="ECO:0000259" key="11">
    <source>
        <dbReference type="PROSITE" id="PS51123"/>
    </source>
</evidence>
<comment type="function">
    <text evidence="8">Part of the Tol-Pal system, which plays a role in outer membrane invagination during cell division and is important for maintaining outer membrane integrity.</text>
</comment>
<dbReference type="AlphaFoldDB" id="A0A9X2KSY7"/>
<dbReference type="EMBL" id="JAMFTH010000001">
    <property type="protein sequence ID" value="MCP8898228.1"/>
    <property type="molecule type" value="Genomic_DNA"/>
</dbReference>
<dbReference type="NCBIfam" id="TIGR02802">
    <property type="entry name" value="Pal_lipo"/>
    <property type="match status" value="1"/>
</dbReference>
<dbReference type="GO" id="GO:0051301">
    <property type="term" value="P:cell division"/>
    <property type="evidence" value="ECO:0007669"/>
    <property type="project" value="UniProtKB-UniRule"/>
</dbReference>
<dbReference type="PANTHER" id="PTHR30329:SF21">
    <property type="entry name" value="LIPOPROTEIN YIAD-RELATED"/>
    <property type="match status" value="1"/>
</dbReference>
<dbReference type="InterPro" id="IPR006665">
    <property type="entry name" value="OmpA-like"/>
</dbReference>
<dbReference type="Gene3D" id="3.30.1330.60">
    <property type="entry name" value="OmpA-like domain"/>
    <property type="match status" value="1"/>
</dbReference>
<dbReference type="SUPFAM" id="SSF103088">
    <property type="entry name" value="OmpA-like"/>
    <property type="match status" value="1"/>
</dbReference>
<dbReference type="PROSITE" id="PS01068">
    <property type="entry name" value="OMPA_1"/>
    <property type="match status" value="1"/>
</dbReference>
<evidence type="ECO:0000256" key="1">
    <source>
        <dbReference type="ARBA" id="ARBA00022618"/>
    </source>
</evidence>
<gene>
    <name evidence="8 12" type="primary">pal</name>
    <name evidence="12" type="ORF">M6D89_02815</name>
</gene>
<evidence type="ECO:0000256" key="4">
    <source>
        <dbReference type="ARBA" id="ARBA00023139"/>
    </source>
</evidence>
<comment type="subcellular location">
    <subcellularLocation>
        <location evidence="8">Cell outer membrane</location>
        <topology evidence="8">Lipid-anchor</topology>
    </subcellularLocation>
</comment>
<dbReference type="PRINTS" id="PR01021">
    <property type="entry name" value="OMPADOMAIN"/>
</dbReference>
<evidence type="ECO:0000313" key="13">
    <source>
        <dbReference type="Proteomes" id="UP001139319"/>
    </source>
</evidence>
<keyword evidence="13" id="KW-1185">Reference proteome</keyword>
<dbReference type="InterPro" id="IPR039001">
    <property type="entry name" value="Pal"/>
</dbReference>
<reference evidence="12" key="1">
    <citation type="submission" date="2022-05" db="EMBL/GenBank/DDBJ databases">
        <authorList>
            <person name="Sun H.-N."/>
        </authorList>
    </citation>
    <scope>NUCLEOTIDE SEQUENCE</scope>
    <source>
        <strain evidence="12">HB14</strain>
    </source>
</reference>
<evidence type="ECO:0000256" key="7">
    <source>
        <dbReference type="ARBA" id="ARBA00023306"/>
    </source>
</evidence>
<dbReference type="PROSITE" id="PS51257">
    <property type="entry name" value="PROKAR_LIPOPROTEIN"/>
    <property type="match status" value="1"/>
</dbReference>